<keyword evidence="4" id="KW-0547">Nucleotide-binding</keyword>
<dbReference type="AlphaFoldDB" id="A0A4Q7NWZ6"/>
<evidence type="ECO:0000256" key="5">
    <source>
        <dbReference type="ARBA" id="ARBA00022840"/>
    </source>
</evidence>
<dbReference type="GO" id="GO:0005524">
    <property type="term" value="F:ATP binding"/>
    <property type="evidence" value="ECO:0007669"/>
    <property type="project" value="UniProtKB-KW"/>
</dbReference>
<keyword evidence="2 11" id="KW-0808">Transferase</keyword>
<dbReference type="InterPro" id="IPR029056">
    <property type="entry name" value="Ribokinase-like"/>
</dbReference>
<dbReference type="EC" id="2.7.7.70" evidence="1"/>
<dbReference type="InterPro" id="IPR011611">
    <property type="entry name" value="PfkB_dom"/>
</dbReference>
<dbReference type="NCBIfam" id="TIGR02199">
    <property type="entry name" value="rfaE_dom_II"/>
    <property type="match status" value="1"/>
</dbReference>
<protein>
    <recommendedName>
        <fullName evidence="1">D-glycero-beta-D-manno-heptose 1-phosphate adenylyltransferase</fullName>
        <ecNumber evidence="1">2.7.7.70</ecNumber>
    </recommendedName>
</protein>
<dbReference type="GO" id="GO:0016773">
    <property type="term" value="F:phosphotransferase activity, alcohol group as acceptor"/>
    <property type="evidence" value="ECO:0007669"/>
    <property type="project" value="InterPro"/>
</dbReference>
<evidence type="ECO:0000256" key="3">
    <source>
        <dbReference type="ARBA" id="ARBA00022695"/>
    </source>
</evidence>
<organism evidence="11 12">
    <name type="scientific">Motilibacter rhizosphaerae</name>
    <dbReference type="NCBI Taxonomy" id="598652"/>
    <lineage>
        <taxon>Bacteria</taxon>
        <taxon>Bacillati</taxon>
        <taxon>Actinomycetota</taxon>
        <taxon>Actinomycetes</taxon>
        <taxon>Motilibacterales</taxon>
        <taxon>Motilibacteraceae</taxon>
        <taxon>Motilibacter</taxon>
    </lineage>
</organism>
<dbReference type="InterPro" id="IPR004821">
    <property type="entry name" value="Cyt_trans-like"/>
</dbReference>
<evidence type="ECO:0000313" key="12">
    <source>
        <dbReference type="Proteomes" id="UP000293638"/>
    </source>
</evidence>
<dbReference type="Gene3D" id="3.40.50.620">
    <property type="entry name" value="HUPs"/>
    <property type="match status" value="1"/>
</dbReference>
<proteinExistence type="predicted"/>
<dbReference type="InterPro" id="IPR011914">
    <property type="entry name" value="RfaE_dom_II"/>
</dbReference>
<evidence type="ECO:0000259" key="10">
    <source>
        <dbReference type="Pfam" id="PF01467"/>
    </source>
</evidence>
<name>A0A4Q7NWZ6_9ACTN</name>
<dbReference type="Proteomes" id="UP000293638">
    <property type="component" value="Unassembled WGS sequence"/>
</dbReference>
<dbReference type="PANTHER" id="PTHR46969:SF1">
    <property type="entry name" value="BIFUNCTIONAL PROTEIN HLDE"/>
    <property type="match status" value="1"/>
</dbReference>
<comment type="catalytic activity">
    <reaction evidence="8">
        <text>D-glycero-beta-D-manno-heptose 1-phosphate + ATP + H(+) = ADP-D-glycero-beta-D-manno-heptose + diphosphate</text>
        <dbReference type="Rhea" id="RHEA:27465"/>
        <dbReference type="ChEBI" id="CHEBI:15378"/>
        <dbReference type="ChEBI" id="CHEBI:30616"/>
        <dbReference type="ChEBI" id="CHEBI:33019"/>
        <dbReference type="ChEBI" id="CHEBI:59967"/>
        <dbReference type="ChEBI" id="CHEBI:61593"/>
        <dbReference type="EC" id="2.7.7.70"/>
    </reaction>
</comment>
<keyword evidence="3" id="KW-0548">Nucleotidyltransferase</keyword>
<keyword evidence="6" id="KW-0511">Multifunctional enzyme</keyword>
<sequence length="494" mass="52093">MSLPPEPASPWQELLARFAGRRVAVVGECCLDVWLSGPARGLAREGVVPVVRVEEEAYAPGAGANAARGVAALGAEVRFVSLVGDDEEGGQARALLRAQGVDDALVVTVPVRRTVTKRRLTARGQLMARFDSGDCDAVTGDDEARLVAAVEAAVDGAEVVLAADYACGLWTPATRAAVERAARAAGALLVVDAHDIRTWHDLRPDVVTPDSEEVELVLGPADAEAFARDRVGFLERSGGLLRELSGAATVVVTLDRDGALVLPSDAEPWQVPAEPVAAPVGAGAGDAFAAAMVVALAAGAELPDAAQVGCTAASVVVARPGTTACRLPELRARLERHAPLHLGRERLAALVEDYRARGARIVMTNGCFDVLHAGHVAYLDAARRLGDVLLVGVNGDESVRRLKGPDRPVNPVADRVAVLQALSTVDHVVVFDGDSPTDLLRTVRPDVYVKGGDYTEDMLREAPLVRELGGEVRIVDWVEDRSTTALLERVRRSG</sequence>
<dbReference type="Pfam" id="PF00294">
    <property type="entry name" value="PfkB"/>
    <property type="match status" value="1"/>
</dbReference>
<dbReference type="Gene3D" id="3.40.1190.20">
    <property type="match status" value="1"/>
</dbReference>
<dbReference type="RefSeq" id="WP_130491590.1">
    <property type="nucleotide sequence ID" value="NZ_SGXD01000001.1"/>
</dbReference>
<dbReference type="NCBIfam" id="TIGR00125">
    <property type="entry name" value="cyt_tran_rel"/>
    <property type="match status" value="1"/>
</dbReference>
<comment type="caution">
    <text evidence="11">The sequence shown here is derived from an EMBL/GenBank/DDBJ whole genome shotgun (WGS) entry which is preliminary data.</text>
</comment>
<keyword evidence="12" id="KW-1185">Reference proteome</keyword>
<dbReference type="Pfam" id="PF01467">
    <property type="entry name" value="CTP_transf_like"/>
    <property type="match status" value="1"/>
</dbReference>
<keyword evidence="11" id="KW-0418">Kinase</keyword>
<dbReference type="SUPFAM" id="SSF52374">
    <property type="entry name" value="Nucleotidylyl transferase"/>
    <property type="match status" value="1"/>
</dbReference>
<evidence type="ECO:0000256" key="1">
    <source>
        <dbReference type="ARBA" id="ARBA00012519"/>
    </source>
</evidence>
<dbReference type="GO" id="GO:0033786">
    <property type="term" value="F:heptose-1-phosphate adenylyltransferase activity"/>
    <property type="evidence" value="ECO:0007669"/>
    <property type="project" value="TreeGrafter"/>
</dbReference>
<evidence type="ECO:0000256" key="8">
    <source>
        <dbReference type="ARBA" id="ARBA00047428"/>
    </source>
</evidence>
<evidence type="ECO:0000256" key="6">
    <source>
        <dbReference type="ARBA" id="ARBA00023268"/>
    </source>
</evidence>
<dbReference type="PANTHER" id="PTHR46969">
    <property type="entry name" value="BIFUNCTIONAL PROTEIN HLDE"/>
    <property type="match status" value="1"/>
</dbReference>
<evidence type="ECO:0000256" key="2">
    <source>
        <dbReference type="ARBA" id="ARBA00022679"/>
    </source>
</evidence>
<dbReference type="EMBL" id="SGXD01000001">
    <property type="protein sequence ID" value="RZS91530.1"/>
    <property type="molecule type" value="Genomic_DNA"/>
</dbReference>
<reference evidence="11 12" key="1">
    <citation type="submission" date="2019-02" db="EMBL/GenBank/DDBJ databases">
        <title>Genomic Encyclopedia of Type Strains, Phase IV (KMG-IV): sequencing the most valuable type-strain genomes for metagenomic binning, comparative biology and taxonomic classification.</title>
        <authorList>
            <person name="Goeker M."/>
        </authorList>
    </citation>
    <scope>NUCLEOTIDE SEQUENCE [LARGE SCALE GENOMIC DNA]</scope>
    <source>
        <strain evidence="11 12">DSM 45622</strain>
    </source>
</reference>
<evidence type="ECO:0000259" key="9">
    <source>
        <dbReference type="Pfam" id="PF00294"/>
    </source>
</evidence>
<gene>
    <name evidence="11" type="ORF">EV189_0772</name>
</gene>
<accession>A0A4Q7NWZ6</accession>
<dbReference type="GO" id="GO:0005829">
    <property type="term" value="C:cytosol"/>
    <property type="evidence" value="ECO:0007669"/>
    <property type="project" value="TreeGrafter"/>
</dbReference>
<dbReference type="OrthoDB" id="9802794at2"/>
<evidence type="ECO:0000313" key="11">
    <source>
        <dbReference type="EMBL" id="RZS91530.1"/>
    </source>
</evidence>
<dbReference type="GO" id="GO:0033785">
    <property type="term" value="F:heptose 7-phosphate kinase activity"/>
    <property type="evidence" value="ECO:0007669"/>
    <property type="project" value="TreeGrafter"/>
</dbReference>
<evidence type="ECO:0000256" key="7">
    <source>
        <dbReference type="ARBA" id="ARBA00023277"/>
    </source>
</evidence>
<dbReference type="InterPro" id="IPR014729">
    <property type="entry name" value="Rossmann-like_a/b/a_fold"/>
</dbReference>
<keyword evidence="7" id="KW-0119">Carbohydrate metabolism</keyword>
<dbReference type="SUPFAM" id="SSF53613">
    <property type="entry name" value="Ribokinase-like"/>
    <property type="match status" value="1"/>
</dbReference>
<keyword evidence="5" id="KW-0067">ATP-binding</keyword>
<evidence type="ECO:0000256" key="4">
    <source>
        <dbReference type="ARBA" id="ARBA00022741"/>
    </source>
</evidence>
<feature type="domain" description="Cytidyltransferase-like" evidence="10">
    <location>
        <begin position="363"/>
        <end position="477"/>
    </location>
</feature>
<feature type="domain" description="Carbohydrate kinase PfkB" evidence="9">
    <location>
        <begin position="22"/>
        <end position="328"/>
    </location>
</feature>